<dbReference type="GO" id="GO:0035023">
    <property type="term" value="P:regulation of Rho protein signal transduction"/>
    <property type="evidence" value="ECO:0007669"/>
    <property type="project" value="InterPro"/>
</dbReference>
<dbReference type="Proteomes" id="UP000639338">
    <property type="component" value="Unassembled WGS sequence"/>
</dbReference>
<keyword evidence="10" id="KW-0449">Lipoprotein</keyword>
<evidence type="ECO:0000256" key="4">
    <source>
        <dbReference type="ARBA" id="ARBA00022475"/>
    </source>
</evidence>
<sequence length="87" mass="9599">MTSSGEVWIQWFTCCLSQQGPGARNKRQRPQNRIRIDRSMIGAPTNFQHTTHIGSGELDMSSAHLTAIQNQMEGKGGYEASFGVKAC</sequence>
<evidence type="ECO:0000313" key="13">
    <source>
        <dbReference type="Proteomes" id="UP000639338"/>
    </source>
</evidence>
<feature type="domain" description="CRIB" evidence="11">
    <location>
        <begin position="41"/>
        <end position="54"/>
    </location>
</feature>
<dbReference type="Gene3D" id="3.90.810.10">
    <property type="entry name" value="CRIB domain"/>
    <property type="match status" value="1"/>
</dbReference>
<dbReference type="Pfam" id="PF00786">
    <property type="entry name" value="PBD"/>
    <property type="match status" value="1"/>
</dbReference>
<proteinExistence type="inferred from homology"/>
<dbReference type="AlphaFoldDB" id="A0A834Y861"/>
<dbReference type="EMBL" id="JACMRX010000001">
    <property type="protein sequence ID" value="KAF7998281.1"/>
    <property type="molecule type" value="Genomic_DNA"/>
</dbReference>
<comment type="similarity">
    <text evidence="3">Belongs to the CDC42SE/SPEC family.</text>
</comment>
<dbReference type="PANTHER" id="PTHR13502">
    <property type="entry name" value="CDC42 SMALL EFFECTOR PROTEIN HOMOLOG"/>
    <property type="match status" value="1"/>
</dbReference>
<protein>
    <recommendedName>
        <fullName evidence="11">CRIB domain-containing protein</fullName>
    </recommendedName>
</protein>
<evidence type="ECO:0000256" key="1">
    <source>
        <dbReference type="ARBA" id="ARBA00004193"/>
    </source>
</evidence>
<reference evidence="12 13" key="1">
    <citation type="submission" date="2020-08" db="EMBL/GenBank/DDBJ databases">
        <title>Aphidius gifuensis genome sequencing and assembly.</title>
        <authorList>
            <person name="Du Z."/>
        </authorList>
    </citation>
    <scope>NUCLEOTIDE SEQUENCE [LARGE SCALE GENOMIC DNA]</scope>
    <source>
        <strain evidence="12">YNYX2018</strain>
        <tissue evidence="12">Adults</tissue>
    </source>
</reference>
<keyword evidence="9" id="KW-0206">Cytoskeleton</keyword>
<evidence type="ECO:0000256" key="3">
    <source>
        <dbReference type="ARBA" id="ARBA00005720"/>
    </source>
</evidence>
<dbReference type="InterPro" id="IPR000095">
    <property type="entry name" value="CRIB_dom"/>
</dbReference>
<evidence type="ECO:0000256" key="7">
    <source>
        <dbReference type="ARBA" id="ARBA00023136"/>
    </source>
</evidence>
<name>A0A834Y861_APHGI</name>
<keyword evidence="6" id="KW-0133">Cell shape</keyword>
<evidence type="ECO:0000313" key="12">
    <source>
        <dbReference type="EMBL" id="KAF7998281.1"/>
    </source>
</evidence>
<evidence type="ECO:0000256" key="10">
    <source>
        <dbReference type="ARBA" id="ARBA00023288"/>
    </source>
</evidence>
<dbReference type="GO" id="GO:0008360">
    <property type="term" value="P:regulation of cell shape"/>
    <property type="evidence" value="ECO:0007669"/>
    <property type="project" value="UniProtKB-KW"/>
</dbReference>
<comment type="subcellular location">
    <subcellularLocation>
        <location evidence="1">Cell membrane</location>
        <topology evidence="1">Lipid-anchor</topology>
    </subcellularLocation>
    <subcellularLocation>
        <location evidence="2">Cytoplasm</location>
        <location evidence="2">Cytoskeleton</location>
    </subcellularLocation>
</comment>
<comment type="caution">
    <text evidence="12">The sequence shown here is derived from an EMBL/GenBank/DDBJ whole genome shotgun (WGS) entry which is preliminary data.</text>
</comment>
<keyword evidence="4" id="KW-1003">Cell membrane</keyword>
<gene>
    <name evidence="12" type="ORF">HCN44_009679</name>
</gene>
<keyword evidence="7" id="KW-0472">Membrane</keyword>
<dbReference type="GO" id="GO:0005886">
    <property type="term" value="C:plasma membrane"/>
    <property type="evidence" value="ECO:0007669"/>
    <property type="project" value="UniProtKB-SubCell"/>
</dbReference>
<accession>A0A834Y861</accession>
<dbReference type="PANTHER" id="PTHR13502:SF6">
    <property type="entry name" value="CDC42 SMALL EFFECTOR PROTEIN HOMOLOG"/>
    <property type="match status" value="1"/>
</dbReference>
<dbReference type="PROSITE" id="PS50108">
    <property type="entry name" value="CRIB"/>
    <property type="match status" value="1"/>
</dbReference>
<keyword evidence="13" id="KW-1185">Reference proteome</keyword>
<dbReference type="OrthoDB" id="5559822at2759"/>
<evidence type="ECO:0000259" key="11">
    <source>
        <dbReference type="PROSITE" id="PS50108"/>
    </source>
</evidence>
<evidence type="ECO:0000256" key="9">
    <source>
        <dbReference type="ARBA" id="ARBA00023212"/>
    </source>
</evidence>
<evidence type="ECO:0000256" key="5">
    <source>
        <dbReference type="ARBA" id="ARBA00022490"/>
    </source>
</evidence>
<evidence type="ECO:0000256" key="2">
    <source>
        <dbReference type="ARBA" id="ARBA00004245"/>
    </source>
</evidence>
<keyword evidence="8" id="KW-0564">Palmitate</keyword>
<organism evidence="12 13">
    <name type="scientific">Aphidius gifuensis</name>
    <name type="common">Parasitoid wasp</name>
    <dbReference type="NCBI Taxonomy" id="684658"/>
    <lineage>
        <taxon>Eukaryota</taxon>
        <taxon>Metazoa</taxon>
        <taxon>Ecdysozoa</taxon>
        <taxon>Arthropoda</taxon>
        <taxon>Hexapoda</taxon>
        <taxon>Insecta</taxon>
        <taxon>Pterygota</taxon>
        <taxon>Neoptera</taxon>
        <taxon>Endopterygota</taxon>
        <taxon>Hymenoptera</taxon>
        <taxon>Apocrita</taxon>
        <taxon>Ichneumonoidea</taxon>
        <taxon>Braconidae</taxon>
        <taxon>Aphidiinae</taxon>
        <taxon>Aphidius</taxon>
    </lineage>
</organism>
<dbReference type="GO" id="GO:0031267">
    <property type="term" value="F:small GTPase binding"/>
    <property type="evidence" value="ECO:0007669"/>
    <property type="project" value="InterPro"/>
</dbReference>
<dbReference type="CDD" id="cd00132">
    <property type="entry name" value="CRIB"/>
    <property type="match status" value="1"/>
</dbReference>
<evidence type="ECO:0000256" key="6">
    <source>
        <dbReference type="ARBA" id="ARBA00022960"/>
    </source>
</evidence>
<dbReference type="FunFam" id="3.90.810.10:FF:000004">
    <property type="entry name" value="CDC42 small effector protein 2"/>
    <property type="match status" value="1"/>
</dbReference>
<dbReference type="InterPro" id="IPR039056">
    <property type="entry name" value="SPEC"/>
</dbReference>
<evidence type="ECO:0000256" key="8">
    <source>
        <dbReference type="ARBA" id="ARBA00023139"/>
    </source>
</evidence>
<dbReference type="InterPro" id="IPR036936">
    <property type="entry name" value="CRIB_dom_sf"/>
</dbReference>
<dbReference type="GO" id="GO:0005856">
    <property type="term" value="C:cytoskeleton"/>
    <property type="evidence" value="ECO:0007669"/>
    <property type="project" value="UniProtKB-SubCell"/>
</dbReference>
<keyword evidence="5" id="KW-0963">Cytoplasm</keyword>